<evidence type="ECO:0000256" key="1">
    <source>
        <dbReference type="SAM" id="MobiDB-lite"/>
    </source>
</evidence>
<organism evidence="2 3">
    <name type="scientific">Vitrella brassicaformis (strain CCMP3155)</name>
    <dbReference type="NCBI Taxonomy" id="1169540"/>
    <lineage>
        <taxon>Eukaryota</taxon>
        <taxon>Sar</taxon>
        <taxon>Alveolata</taxon>
        <taxon>Colpodellida</taxon>
        <taxon>Vitrellaceae</taxon>
        <taxon>Vitrella</taxon>
    </lineage>
</organism>
<dbReference type="PANTHER" id="PTHR46701">
    <property type="entry name" value="GLYCOSYLTRANSFERASE-LIKE KOBITO 1"/>
    <property type="match status" value="1"/>
</dbReference>
<dbReference type="GO" id="GO:0009737">
    <property type="term" value="P:response to abscisic acid"/>
    <property type="evidence" value="ECO:0007669"/>
    <property type="project" value="InterPro"/>
</dbReference>
<dbReference type="InParanoid" id="A0A0G4G3M5"/>
<evidence type="ECO:0000313" key="3">
    <source>
        <dbReference type="Proteomes" id="UP000041254"/>
    </source>
</evidence>
<dbReference type="EMBL" id="CDMY01000553">
    <property type="protein sequence ID" value="CEM22552.1"/>
    <property type="molecule type" value="Genomic_DNA"/>
</dbReference>
<dbReference type="GO" id="GO:0030244">
    <property type="term" value="P:cellulose biosynthetic process"/>
    <property type="evidence" value="ECO:0007669"/>
    <property type="project" value="InterPro"/>
</dbReference>
<dbReference type="PANTHER" id="PTHR46701:SF7">
    <property type="entry name" value="GLYCOSYLTRANSFERASE-LIKE KOBITO 1"/>
    <property type="match status" value="1"/>
</dbReference>
<gene>
    <name evidence="2" type="ORF">Vbra_16822</name>
</gene>
<accession>A0A0G4G3M5</accession>
<protein>
    <recommendedName>
        <fullName evidence="4">Glycosyltransferase family 92 protein</fullName>
    </recommendedName>
</protein>
<dbReference type="Proteomes" id="UP000041254">
    <property type="component" value="Unassembled WGS sequence"/>
</dbReference>
<dbReference type="InterPro" id="IPR044224">
    <property type="entry name" value="KOBITO1-like"/>
</dbReference>
<dbReference type="OMA" id="QGMDWIL"/>
<proteinExistence type="predicted"/>
<keyword evidence="3" id="KW-1185">Reference proteome</keyword>
<dbReference type="AlphaFoldDB" id="A0A0G4G3M5"/>
<dbReference type="Pfam" id="PF13704">
    <property type="entry name" value="Glyco_tranf_2_4"/>
    <property type="match status" value="1"/>
</dbReference>
<reference evidence="2 3" key="1">
    <citation type="submission" date="2014-11" db="EMBL/GenBank/DDBJ databases">
        <authorList>
            <person name="Zhu J."/>
            <person name="Qi W."/>
            <person name="Song R."/>
        </authorList>
    </citation>
    <scope>NUCLEOTIDE SEQUENCE [LARGE SCALE GENOMIC DNA]</scope>
</reference>
<dbReference type="VEuPathDB" id="CryptoDB:Vbra_16822"/>
<feature type="compositionally biased region" description="Basic and acidic residues" evidence="1">
    <location>
        <begin position="372"/>
        <end position="384"/>
    </location>
</feature>
<dbReference type="OrthoDB" id="408303at2759"/>
<sequence length="423" mass="47206">MRVAIVTTAAFGSTAAPLRSFIRYHLAKEFAKIYLFIDDPHDWAAREVARQCQCDGLRVFERGEQLERDIMAECCDLFSRLKDIHHTEVVARQMLNASYAAVVASADGMDWLLHIDSDELFYTEEPSVKPHFQALTGNGYHQMTYANHEGVPTSIDCQDYFAAVSLFRTHPSHVPFTHEARRAMHWWVERLGRGQYFAFYDNGKSAARVVPGLRARDVHRWALPPSTGGSSPRWGSTFADLRALAAGGGPAATENGEGRGGRPVYDSSFRDGPCILHFAVCGLSWLMDKYQRLGGFHDSWLGGKLPIAPSFHLDCRDVVARGDEQQIERFYRSRVMFDESSDADGGPCSLSFQLRSGVLQRRVDHLTVLGHDSNHQGRSDDKKKGPTAATDGGAGLSYSSHERPWILGHVMQQYLSSPDEQGK</sequence>
<evidence type="ECO:0000313" key="2">
    <source>
        <dbReference type="EMBL" id="CEM22552.1"/>
    </source>
</evidence>
<name>A0A0G4G3M5_VITBC</name>
<evidence type="ECO:0008006" key="4">
    <source>
        <dbReference type="Google" id="ProtNLM"/>
    </source>
</evidence>
<feature type="region of interest" description="Disordered" evidence="1">
    <location>
        <begin position="369"/>
        <end position="397"/>
    </location>
</feature>